<sequence>MAGLTWRNFGREPMTATLKRLSAQRLQDKILPAQTRTFRSFSAEVPKAPLTSSPPIPDDVEGDRSLSRSDLQNSMGNVRVESVDSMKKNVEVVTEATVKTFMKVIPIFSSMSVVLKMEANLSKESEGGAIKAYGFFNSTNALAHYLNRFIENIIDLSKWMMELEIQSTILRKAKDQLSKEVAKTLDRAEEVEKKILSTETALKKFVEENVRLIGINGALEVEIVELRDRVIKIEASEVEALLLVKAIEEKALKAVDNFRASDEFRKEKASFVLDAYDEEKHVVHEEIASKYSELDLSFLDIPSDNLS</sequence>
<evidence type="ECO:0000256" key="1">
    <source>
        <dbReference type="SAM" id="Coils"/>
    </source>
</evidence>
<reference evidence="3" key="2">
    <citation type="submission" date="2019-07" db="EMBL/GenBank/DDBJ databases">
        <authorList>
            <person name="Yang Y."/>
            <person name="Bocs S."/>
            <person name="Baudouin L."/>
        </authorList>
    </citation>
    <scope>NUCLEOTIDE SEQUENCE</scope>
    <source>
        <tissue evidence="3">Spear leaf of Hainan Tall coconut</tissue>
    </source>
</reference>
<evidence type="ECO:0000256" key="2">
    <source>
        <dbReference type="SAM" id="MobiDB-lite"/>
    </source>
</evidence>
<keyword evidence="4" id="KW-1185">Reference proteome</keyword>
<protein>
    <submittedName>
        <fullName evidence="3">Uncharacterized protein</fullName>
    </submittedName>
</protein>
<feature type="region of interest" description="Disordered" evidence="2">
    <location>
        <begin position="42"/>
        <end position="71"/>
    </location>
</feature>
<keyword evidence="1" id="KW-0175">Coiled coil</keyword>
<organism evidence="3 4">
    <name type="scientific">Cocos nucifera</name>
    <name type="common">Coconut palm</name>
    <dbReference type="NCBI Taxonomy" id="13894"/>
    <lineage>
        <taxon>Eukaryota</taxon>
        <taxon>Viridiplantae</taxon>
        <taxon>Streptophyta</taxon>
        <taxon>Embryophyta</taxon>
        <taxon>Tracheophyta</taxon>
        <taxon>Spermatophyta</taxon>
        <taxon>Magnoliopsida</taxon>
        <taxon>Liliopsida</taxon>
        <taxon>Arecaceae</taxon>
        <taxon>Arecoideae</taxon>
        <taxon>Cocoseae</taxon>
        <taxon>Attaleinae</taxon>
        <taxon>Cocos</taxon>
    </lineage>
</organism>
<reference evidence="3" key="1">
    <citation type="journal article" date="2017" name="Gigascience">
        <title>The genome draft of coconut (Cocos nucifera).</title>
        <authorList>
            <person name="Xiao Y."/>
            <person name="Xu P."/>
            <person name="Fan H."/>
            <person name="Baudouin L."/>
            <person name="Xia W."/>
            <person name="Bocs S."/>
            <person name="Xu J."/>
            <person name="Li Q."/>
            <person name="Guo A."/>
            <person name="Zhou L."/>
            <person name="Li J."/>
            <person name="Wu Y."/>
            <person name="Ma Z."/>
            <person name="Armero A."/>
            <person name="Issali A.E."/>
            <person name="Liu N."/>
            <person name="Peng M."/>
            <person name="Yang Y."/>
        </authorList>
    </citation>
    <scope>NUCLEOTIDE SEQUENCE</scope>
    <source>
        <tissue evidence="3">Spear leaf of Hainan Tall coconut</tissue>
    </source>
</reference>
<dbReference type="EMBL" id="CM017880">
    <property type="protein sequence ID" value="KAG1361495.1"/>
    <property type="molecule type" value="Genomic_DNA"/>
</dbReference>
<evidence type="ECO:0000313" key="3">
    <source>
        <dbReference type="EMBL" id="KAG1361495.1"/>
    </source>
</evidence>
<accession>A0A8K0IMB1</accession>
<comment type="caution">
    <text evidence="3">The sequence shown here is derived from an EMBL/GenBank/DDBJ whole genome shotgun (WGS) entry which is preliminary data.</text>
</comment>
<evidence type="ECO:0000313" key="4">
    <source>
        <dbReference type="Proteomes" id="UP000797356"/>
    </source>
</evidence>
<proteinExistence type="predicted"/>
<gene>
    <name evidence="3" type="ORF">COCNU_09G009580</name>
</gene>
<dbReference type="Proteomes" id="UP000797356">
    <property type="component" value="Chromosome 9"/>
</dbReference>
<dbReference type="AlphaFoldDB" id="A0A8K0IMB1"/>
<feature type="coiled-coil region" evidence="1">
    <location>
        <begin position="160"/>
        <end position="208"/>
    </location>
</feature>
<name>A0A8K0IMB1_COCNU</name>